<dbReference type="Pfam" id="PF10440">
    <property type="entry name" value="WIYLD"/>
    <property type="match status" value="1"/>
</dbReference>
<dbReference type="Pfam" id="PF00856">
    <property type="entry name" value="SET"/>
    <property type="match status" value="1"/>
</dbReference>
<dbReference type="Gene3D" id="1.10.8.850">
    <property type="entry name" value="Histone-lysine N methyltransferase , C-terminal domain-like"/>
    <property type="match status" value="1"/>
</dbReference>
<feature type="compositionally biased region" description="Polar residues" evidence="8">
    <location>
        <begin position="278"/>
        <end position="302"/>
    </location>
</feature>
<feature type="compositionally biased region" description="Polar residues" evidence="8">
    <location>
        <begin position="324"/>
        <end position="333"/>
    </location>
</feature>
<dbReference type="Pfam" id="PF05033">
    <property type="entry name" value="Pre-SET"/>
    <property type="match status" value="1"/>
</dbReference>
<dbReference type="GO" id="GO:0008270">
    <property type="term" value="F:zinc ion binding"/>
    <property type="evidence" value="ECO:0007669"/>
    <property type="project" value="InterPro"/>
</dbReference>
<dbReference type="GO" id="GO:0042054">
    <property type="term" value="F:histone methyltransferase activity"/>
    <property type="evidence" value="ECO:0007669"/>
    <property type="project" value="InterPro"/>
</dbReference>
<feature type="compositionally biased region" description="Basic and acidic residues" evidence="8">
    <location>
        <begin position="162"/>
        <end position="176"/>
    </location>
</feature>
<dbReference type="CDD" id="cd10538">
    <property type="entry name" value="SET_SETDB-like"/>
    <property type="match status" value="1"/>
</dbReference>
<feature type="compositionally biased region" description="Polar residues" evidence="8">
    <location>
        <begin position="481"/>
        <end position="494"/>
    </location>
</feature>
<keyword evidence="4" id="KW-0808">Transferase</keyword>
<dbReference type="InterPro" id="IPR018848">
    <property type="entry name" value="WIYLD_domain"/>
</dbReference>
<gene>
    <name evidence="12" type="ORF">M6B38_290835</name>
    <name evidence="11" type="ORF">M6B38_389330</name>
</gene>
<sequence length="836" mass="92696">MGPPPPRAQKAMNVMKDFGFSTRDVKPVLKELMRVYENNWELIEENGYQVLIDRILEVQDSKGTGDTNQDGTVCNEPDTEPVRKRLKKQDEMQISSPMLASDGLGESSDKKQKSVAGDFLDTSITKRNMVPVSPLMAVGGKEPGPASEHPLIGGEMLPQSSHLEDRDTGSGERDEPVSPLIARRQTRASARTLQSSPTQDMSESPLGRTYRRLNRPLNESMIEKQPKIEPGTEVIPGTGSAAVPLRIKDEPVIDEVPIAIVRPPPPDMDVADDEGHQPQLTQTTSSESSKGTQNADNGNGNRKASPANASCEKGKTSELVSVHKPSSSNINVASSGTGEVNISITCNSDPQNFHMPNLDTVFKMVEERCLKSYKFLPPDFSVMKVMKEICQCVWEMGSESNASKQENIVKLAPALDSLKKSGVRNMLDGMPECSSFDSLKSDKSEGSKLVQMNGHCGNQGVNENAKCERRGKRKEPLAPEDSSSNSLVVSQQPQVALGDVRPPHDVTDISRGEERIRISLVNDVSSEKYPSCFYYIPHNMAYQSAYVNFSLARIGDEDCCSDCYGDCLAAIPCACARETGGEFAYTSDSLVKDAFLDECISMNREPQKHQQYYCKVCPLERSKKDLSLAPCKGHLVRKFIKECWSKCGCNKQCGNRVVQRGITCNLQVFFTPEGKGWGVRTLDELPKGSFVCEYVGEVLTNTELYSRTVQSTGNAKHTYPVLLDADWGSEGVLKDEEALCLDATFYGNVARFVNHRCFDANLVEIPVEVETPDRHYYHLAFFTTRKVEPYEELTWDYGIDFDDHGHPIKAFKCRCGSKFCRDMKRSKARSKAVVMK</sequence>
<dbReference type="EMBL" id="JANAVB010024399">
    <property type="protein sequence ID" value="KAJ6822402.1"/>
    <property type="molecule type" value="Genomic_DNA"/>
</dbReference>
<reference evidence="11" key="2">
    <citation type="submission" date="2023-04" db="EMBL/GenBank/DDBJ databases">
        <authorList>
            <person name="Bruccoleri R.E."/>
            <person name="Oakeley E.J."/>
            <person name="Faust A.-M."/>
            <person name="Dessus-Babus S."/>
            <person name="Altorfer M."/>
            <person name="Burckhardt D."/>
            <person name="Oertli M."/>
            <person name="Naumann U."/>
            <person name="Petersen F."/>
            <person name="Wong J."/>
        </authorList>
    </citation>
    <scope>NUCLEOTIDE SEQUENCE</scope>
    <source>
        <strain evidence="11">GSM-AAB239-AS_SAM_17_03QT</strain>
        <tissue evidence="11">Leaf</tissue>
    </source>
</reference>
<dbReference type="GO" id="GO:0005694">
    <property type="term" value="C:chromosome"/>
    <property type="evidence" value="ECO:0007669"/>
    <property type="project" value="UniProtKB-SubCell"/>
</dbReference>
<keyword evidence="13" id="KW-1185">Reference proteome</keyword>
<dbReference type="PANTHER" id="PTHR46450:SF24">
    <property type="entry name" value="HISTONE-LYSINE N-METHYLTRANSFERASE SUVR4"/>
    <property type="match status" value="1"/>
</dbReference>
<keyword evidence="3" id="KW-0158">Chromosome</keyword>
<organism evidence="11 13">
    <name type="scientific">Iris pallida</name>
    <name type="common">Sweet iris</name>
    <dbReference type="NCBI Taxonomy" id="29817"/>
    <lineage>
        <taxon>Eukaryota</taxon>
        <taxon>Viridiplantae</taxon>
        <taxon>Streptophyta</taxon>
        <taxon>Embryophyta</taxon>
        <taxon>Tracheophyta</taxon>
        <taxon>Spermatophyta</taxon>
        <taxon>Magnoliopsida</taxon>
        <taxon>Liliopsida</taxon>
        <taxon>Asparagales</taxon>
        <taxon>Iridaceae</taxon>
        <taxon>Iridoideae</taxon>
        <taxon>Irideae</taxon>
        <taxon>Iris</taxon>
    </lineage>
</organism>
<dbReference type="PROSITE" id="PS50280">
    <property type="entry name" value="SET"/>
    <property type="match status" value="1"/>
</dbReference>
<evidence type="ECO:0000256" key="6">
    <source>
        <dbReference type="ARBA" id="ARBA00022833"/>
    </source>
</evidence>
<feature type="region of interest" description="Disordered" evidence="8">
    <location>
        <begin position="62"/>
        <end position="118"/>
    </location>
</feature>
<accession>A0AAX6G1K1</accession>
<dbReference type="PROSITE" id="PS50867">
    <property type="entry name" value="PRE_SET"/>
    <property type="match status" value="1"/>
</dbReference>
<dbReference type="PANTHER" id="PTHR46450">
    <property type="entry name" value="INACTIVE HISTONE-LYSINE N-METHYLTRANSFERASE SUVR1-RELATED"/>
    <property type="match status" value="1"/>
</dbReference>
<dbReference type="InterPro" id="IPR043017">
    <property type="entry name" value="WIYLD_dom_sf"/>
</dbReference>
<evidence type="ECO:0000256" key="5">
    <source>
        <dbReference type="ARBA" id="ARBA00022723"/>
    </source>
</evidence>
<dbReference type="Proteomes" id="UP001140949">
    <property type="component" value="Unassembled WGS sequence"/>
</dbReference>
<protein>
    <submittedName>
        <fullName evidence="11">Inactive histone-lysine N-methyltransferase SUVR1 isoform X1</fullName>
    </submittedName>
</protein>
<evidence type="ECO:0000256" key="3">
    <source>
        <dbReference type="ARBA" id="ARBA00022454"/>
    </source>
</evidence>
<feature type="compositionally biased region" description="Polar residues" evidence="8">
    <location>
        <begin position="187"/>
        <end position="202"/>
    </location>
</feature>
<dbReference type="FunFam" id="2.170.270.10:FF:000046">
    <property type="entry name" value="SET-domain containing protein lysine methyltransferase family protein"/>
    <property type="match status" value="1"/>
</dbReference>
<dbReference type="Gene3D" id="2.170.270.10">
    <property type="entry name" value="SET domain"/>
    <property type="match status" value="1"/>
</dbReference>
<evidence type="ECO:0000313" key="11">
    <source>
        <dbReference type="EMBL" id="KAJ6822402.1"/>
    </source>
</evidence>
<feature type="region of interest" description="Disordered" evidence="8">
    <location>
        <begin position="138"/>
        <end position="212"/>
    </location>
</feature>
<dbReference type="InterPro" id="IPR025776">
    <property type="entry name" value="SUVR4/1/2"/>
</dbReference>
<evidence type="ECO:0000256" key="7">
    <source>
        <dbReference type="ARBA" id="ARBA00023242"/>
    </source>
</evidence>
<keyword evidence="5" id="KW-0479">Metal-binding</keyword>
<dbReference type="SMART" id="SM00317">
    <property type="entry name" value="SET"/>
    <property type="match status" value="1"/>
</dbReference>
<evidence type="ECO:0000256" key="1">
    <source>
        <dbReference type="ARBA" id="ARBA00004123"/>
    </source>
</evidence>
<comment type="subcellular location">
    <subcellularLocation>
        <location evidence="2">Chromosome</location>
    </subcellularLocation>
    <subcellularLocation>
        <location evidence="1">Nucleus</location>
    </subcellularLocation>
</comment>
<feature type="region of interest" description="Disordered" evidence="8">
    <location>
        <begin position="452"/>
        <end position="507"/>
    </location>
</feature>
<feature type="domain" description="SET" evidence="9">
    <location>
        <begin position="664"/>
        <end position="798"/>
    </location>
</feature>
<feature type="compositionally biased region" description="Basic and acidic residues" evidence="8">
    <location>
        <begin position="80"/>
        <end position="91"/>
    </location>
</feature>
<evidence type="ECO:0000313" key="13">
    <source>
        <dbReference type="Proteomes" id="UP001140949"/>
    </source>
</evidence>
<dbReference type="GO" id="GO:0005634">
    <property type="term" value="C:nucleus"/>
    <property type="evidence" value="ECO:0007669"/>
    <property type="project" value="UniProtKB-SubCell"/>
</dbReference>
<feature type="region of interest" description="Disordered" evidence="8">
    <location>
        <begin position="260"/>
        <end position="333"/>
    </location>
</feature>
<dbReference type="InterPro" id="IPR046341">
    <property type="entry name" value="SET_dom_sf"/>
</dbReference>
<dbReference type="InterPro" id="IPR001214">
    <property type="entry name" value="SET_dom"/>
</dbReference>
<feature type="domain" description="Pre-SET" evidence="10">
    <location>
        <begin position="559"/>
        <end position="661"/>
    </location>
</feature>
<dbReference type="PROSITE" id="PS51580">
    <property type="entry name" value="SAM_MT43_3"/>
    <property type="match status" value="1"/>
</dbReference>
<dbReference type="EMBL" id="JANAVB010006417">
    <property type="protein sequence ID" value="KAJ6844894.1"/>
    <property type="molecule type" value="Genomic_DNA"/>
</dbReference>
<dbReference type="AlphaFoldDB" id="A0AAX6G1K1"/>
<feature type="compositionally biased region" description="Polar residues" evidence="8">
    <location>
        <begin position="62"/>
        <end position="72"/>
    </location>
</feature>
<reference evidence="11" key="1">
    <citation type="journal article" date="2023" name="GigaByte">
        <title>Genome assembly of the bearded iris, Iris pallida Lam.</title>
        <authorList>
            <person name="Bruccoleri R.E."/>
            <person name="Oakeley E.J."/>
            <person name="Faust A.M.E."/>
            <person name="Altorfer M."/>
            <person name="Dessus-Babus S."/>
            <person name="Burckhardt D."/>
            <person name="Oertli M."/>
            <person name="Naumann U."/>
            <person name="Petersen F."/>
            <person name="Wong J."/>
        </authorList>
    </citation>
    <scope>NUCLEOTIDE SEQUENCE</scope>
    <source>
        <strain evidence="11">GSM-AAB239-AS_SAM_17_03QT</strain>
    </source>
</reference>
<keyword evidence="7" id="KW-0539">Nucleus</keyword>
<evidence type="ECO:0000313" key="12">
    <source>
        <dbReference type="EMBL" id="KAJ6844894.1"/>
    </source>
</evidence>
<evidence type="ECO:0000259" key="10">
    <source>
        <dbReference type="PROSITE" id="PS50867"/>
    </source>
</evidence>
<dbReference type="SMART" id="SM00468">
    <property type="entry name" value="PreSET"/>
    <property type="match status" value="1"/>
</dbReference>
<evidence type="ECO:0000256" key="8">
    <source>
        <dbReference type="SAM" id="MobiDB-lite"/>
    </source>
</evidence>
<evidence type="ECO:0000259" key="9">
    <source>
        <dbReference type="PROSITE" id="PS50280"/>
    </source>
</evidence>
<keyword evidence="6" id="KW-0862">Zinc</keyword>
<name>A0AAX6G1K1_IRIPA</name>
<evidence type="ECO:0000256" key="4">
    <source>
        <dbReference type="ARBA" id="ARBA00022679"/>
    </source>
</evidence>
<evidence type="ECO:0000256" key="2">
    <source>
        <dbReference type="ARBA" id="ARBA00004286"/>
    </source>
</evidence>
<comment type="caution">
    <text evidence="11">The sequence shown here is derived from an EMBL/GenBank/DDBJ whole genome shotgun (WGS) entry which is preliminary data.</text>
</comment>
<dbReference type="InterPro" id="IPR007728">
    <property type="entry name" value="Pre-SET_dom"/>
</dbReference>
<proteinExistence type="predicted"/>
<dbReference type="SUPFAM" id="SSF82199">
    <property type="entry name" value="SET domain"/>
    <property type="match status" value="1"/>
</dbReference>